<feature type="region of interest" description="Disordered" evidence="1">
    <location>
        <begin position="92"/>
        <end position="124"/>
    </location>
</feature>
<name>A0A836CNS3_9STRA</name>
<evidence type="ECO:0000313" key="3">
    <source>
        <dbReference type="Proteomes" id="UP000664859"/>
    </source>
</evidence>
<dbReference type="Proteomes" id="UP000664859">
    <property type="component" value="Unassembled WGS sequence"/>
</dbReference>
<comment type="caution">
    <text evidence="2">The sequence shown here is derived from an EMBL/GenBank/DDBJ whole genome shotgun (WGS) entry which is preliminary data.</text>
</comment>
<evidence type="ECO:0000313" key="2">
    <source>
        <dbReference type="EMBL" id="KAG5190136.1"/>
    </source>
</evidence>
<reference evidence="2" key="1">
    <citation type="submission" date="2021-02" db="EMBL/GenBank/DDBJ databases">
        <title>First Annotated Genome of the Yellow-green Alga Tribonema minus.</title>
        <authorList>
            <person name="Mahan K.M."/>
        </authorList>
    </citation>
    <scope>NUCLEOTIDE SEQUENCE</scope>
    <source>
        <strain evidence="2">UTEX B ZZ1240</strain>
    </source>
</reference>
<sequence>MVRWCALRASGMRNVASPLRRPGCALARLSDGSDAQQVEDAMLLEAIKRSVVDEQTRRAREAEEAALRIRNAAVGSAVRQAQEAMRTATAAAAPQAAAAAAAPAPAAPAARRDGGSKWQRRVGL</sequence>
<dbReference type="EMBL" id="JAFCMP010000038">
    <property type="protein sequence ID" value="KAG5190136.1"/>
    <property type="molecule type" value="Genomic_DNA"/>
</dbReference>
<organism evidence="2 3">
    <name type="scientific">Tribonema minus</name>
    <dbReference type="NCBI Taxonomy" id="303371"/>
    <lineage>
        <taxon>Eukaryota</taxon>
        <taxon>Sar</taxon>
        <taxon>Stramenopiles</taxon>
        <taxon>Ochrophyta</taxon>
        <taxon>PX clade</taxon>
        <taxon>Xanthophyceae</taxon>
        <taxon>Tribonematales</taxon>
        <taxon>Tribonemataceae</taxon>
        <taxon>Tribonema</taxon>
    </lineage>
</organism>
<protein>
    <submittedName>
        <fullName evidence="2">Uncharacterized protein</fullName>
    </submittedName>
</protein>
<proteinExistence type="predicted"/>
<evidence type="ECO:0000256" key="1">
    <source>
        <dbReference type="SAM" id="MobiDB-lite"/>
    </source>
</evidence>
<keyword evidence="3" id="KW-1185">Reference proteome</keyword>
<dbReference type="AlphaFoldDB" id="A0A836CNS3"/>
<accession>A0A836CNS3</accession>
<feature type="compositionally biased region" description="Low complexity" evidence="1">
    <location>
        <begin position="92"/>
        <end position="109"/>
    </location>
</feature>
<gene>
    <name evidence="2" type="ORF">JKP88DRAFT_286170</name>
</gene>